<dbReference type="PROSITE" id="PS00518">
    <property type="entry name" value="ZF_RING_1"/>
    <property type="match status" value="1"/>
</dbReference>
<dbReference type="InterPro" id="IPR001841">
    <property type="entry name" value="Znf_RING"/>
</dbReference>
<dbReference type="InterPro" id="IPR013083">
    <property type="entry name" value="Znf_RING/FYVE/PHD"/>
</dbReference>
<dbReference type="PANTHER" id="PTHR25462">
    <property type="entry name" value="BONUS, ISOFORM C-RELATED"/>
    <property type="match status" value="1"/>
</dbReference>
<keyword evidence="2 4" id="KW-0863">Zinc-finger</keyword>
<evidence type="ECO:0000256" key="5">
    <source>
        <dbReference type="SAM" id="Phobius"/>
    </source>
</evidence>
<dbReference type="Pfam" id="PF00097">
    <property type="entry name" value="zf-C3HC4"/>
    <property type="match status" value="1"/>
</dbReference>
<reference evidence="8 9" key="1">
    <citation type="submission" date="2024-05" db="EMBL/GenBank/DDBJ databases">
        <authorList>
            <person name="Wallberg A."/>
        </authorList>
    </citation>
    <scope>NUCLEOTIDE SEQUENCE [LARGE SCALE GENOMIC DNA]</scope>
</reference>
<keyword evidence="1" id="KW-0479">Metal-binding</keyword>
<dbReference type="PROSITE" id="PS50089">
    <property type="entry name" value="ZF_RING_2"/>
    <property type="match status" value="1"/>
</dbReference>
<feature type="domain" description="B box-type" evidence="7">
    <location>
        <begin position="109"/>
        <end position="152"/>
    </location>
</feature>
<dbReference type="EMBL" id="CAXKWB010005695">
    <property type="protein sequence ID" value="CAL4079422.1"/>
    <property type="molecule type" value="Genomic_DNA"/>
</dbReference>
<keyword evidence="9" id="KW-1185">Reference proteome</keyword>
<dbReference type="SMART" id="SM00184">
    <property type="entry name" value="RING"/>
    <property type="match status" value="1"/>
</dbReference>
<dbReference type="InterPro" id="IPR018957">
    <property type="entry name" value="Znf_C3HC4_RING-type"/>
</dbReference>
<gene>
    <name evidence="8" type="ORF">MNOR_LOCUS11010</name>
</gene>
<feature type="transmembrane region" description="Helical" evidence="5">
    <location>
        <begin position="326"/>
        <end position="344"/>
    </location>
</feature>
<evidence type="ECO:0000256" key="2">
    <source>
        <dbReference type="ARBA" id="ARBA00022771"/>
    </source>
</evidence>
<feature type="domain" description="RING-type" evidence="6">
    <location>
        <begin position="31"/>
        <end position="76"/>
    </location>
</feature>
<evidence type="ECO:0000256" key="3">
    <source>
        <dbReference type="ARBA" id="ARBA00022833"/>
    </source>
</evidence>
<evidence type="ECO:0000313" key="9">
    <source>
        <dbReference type="Proteomes" id="UP001497623"/>
    </source>
</evidence>
<dbReference type="InterPro" id="IPR047153">
    <property type="entry name" value="TRIM45/56/19-like"/>
</dbReference>
<dbReference type="AlphaFoldDB" id="A0AAV2QFT7"/>
<organism evidence="8 9">
    <name type="scientific">Meganyctiphanes norvegica</name>
    <name type="common">Northern krill</name>
    <name type="synonym">Thysanopoda norvegica</name>
    <dbReference type="NCBI Taxonomy" id="48144"/>
    <lineage>
        <taxon>Eukaryota</taxon>
        <taxon>Metazoa</taxon>
        <taxon>Ecdysozoa</taxon>
        <taxon>Arthropoda</taxon>
        <taxon>Crustacea</taxon>
        <taxon>Multicrustacea</taxon>
        <taxon>Malacostraca</taxon>
        <taxon>Eumalacostraca</taxon>
        <taxon>Eucarida</taxon>
        <taxon>Euphausiacea</taxon>
        <taxon>Euphausiidae</taxon>
        <taxon>Meganyctiphanes</taxon>
    </lineage>
</organism>
<dbReference type="Gene3D" id="3.30.160.60">
    <property type="entry name" value="Classic Zinc Finger"/>
    <property type="match status" value="1"/>
</dbReference>
<dbReference type="SUPFAM" id="SSF57850">
    <property type="entry name" value="RING/U-box"/>
    <property type="match status" value="1"/>
</dbReference>
<evidence type="ECO:0000256" key="4">
    <source>
        <dbReference type="PROSITE-ProRule" id="PRU00024"/>
    </source>
</evidence>
<evidence type="ECO:0000259" key="6">
    <source>
        <dbReference type="PROSITE" id="PS50089"/>
    </source>
</evidence>
<keyword evidence="3" id="KW-0862">Zinc</keyword>
<keyword evidence="5" id="KW-0472">Membrane</keyword>
<accession>A0AAV2QFT7</accession>
<evidence type="ECO:0000259" key="7">
    <source>
        <dbReference type="PROSITE" id="PS50119"/>
    </source>
</evidence>
<sequence>MSNLHSKDHQSFSTQWPAEHTIGDQHNPMECPICNSWYSVTDDQLRVRSLGCGHSMCTSCLQRMHQRNSVTCPTCRYVHQTDSVDRIPICFIMESVIQSRDLSESSPVLNGGLCQKHATMKLFYCDTCKMFICAHCTVLDHPRGDEHKIIDIQAALSNKKSSNVSNIDCEIKDLQDVQNIIKDRLNILDDEKAIHSSLLQGFENVMSQIQKNVADVDAQHAMETVLMQEVQQKMNHLSLVKLQFTITETLTELSAAEQDCSTSVREARDWINCNKDSQDFSQLQIRSKATATSGRYALTTFDAANKENGRNGIIVLHMTKKGAADVIDIGIIIYFIWPFLTNCLRSKIKPSFKKKKVYSNRTGKDVLREVPLSSPITLEYSSVIKASESSDFIINCKGKGECRC</sequence>
<dbReference type="SUPFAM" id="SSF57845">
    <property type="entry name" value="B-box zinc-binding domain"/>
    <property type="match status" value="1"/>
</dbReference>
<evidence type="ECO:0000256" key="1">
    <source>
        <dbReference type="ARBA" id="ARBA00022723"/>
    </source>
</evidence>
<dbReference type="Pfam" id="PF00643">
    <property type="entry name" value="zf-B_box"/>
    <property type="match status" value="1"/>
</dbReference>
<dbReference type="PANTHER" id="PTHR25462:SF296">
    <property type="entry name" value="MEIOTIC P26, ISOFORM F"/>
    <property type="match status" value="1"/>
</dbReference>
<dbReference type="InterPro" id="IPR017907">
    <property type="entry name" value="Znf_RING_CS"/>
</dbReference>
<feature type="non-terminal residue" evidence="8">
    <location>
        <position position="404"/>
    </location>
</feature>
<keyword evidence="5" id="KW-1133">Transmembrane helix</keyword>
<dbReference type="GO" id="GO:0008270">
    <property type="term" value="F:zinc ion binding"/>
    <property type="evidence" value="ECO:0007669"/>
    <property type="project" value="UniProtKB-KW"/>
</dbReference>
<dbReference type="Proteomes" id="UP001497623">
    <property type="component" value="Unassembled WGS sequence"/>
</dbReference>
<comment type="caution">
    <text evidence="8">The sequence shown here is derived from an EMBL/GenBank/DDBJ whole genome shotgun (WGS) entry which is preliminary data.</text>
</comment>
<dbReference type="InterPro" id="IPR000315">
    <property type="entry name" value="Znf_B-box"/>
</dbReference>
<proteinExistence type="predicted"/>
<dbReference type="Gene3D" id="3.30.40.10">
    <property type="entry name" value="Zinc/RING finger domain, C3HC4 (zinc finger)"/>
    <property type="match status" value="1"/>
</dbReference>
<evidence type="ECO:0000313" key="8">
    <source>
        <dbReference type="EMBL" id="CAL4079422.1"/>
    </source>
</evidence>
<name>A0AAV2QFT7_MEGNR</name>
<keyword evidence="5" id="KW-0812">Transmembrane</keyword>
<dbReference type="PROSITE" id="PS50119">
    <property type="entry name" value="ZF_BBOX"/>
    <property type="match status" value="1"/>
</dbReference>
<protein>
    <submittedName>
        <fullName evidence="8">Uncharacterized protein</fullName>
    </submittedName>
</protein>